<dbReference type="Pfam" id="PF20255">
    <property type="entry name" value="DUF6606"/>
    <property type="match status" value="1"/>
</dbReference>
<gene>
    <name evidence="4" type="ORF">CDD81_200</name>
</gene>
<sequence length="522" mass="59384">MENFSEKTVQQLHHHLFLPSQLPGTLDGSDNQDAALNAFVLESLDKFRKTSGPEHEEAVEAAISVVKSIQTCQDANGSLHERGVSHTLQQLVSPGALAAFYITAQNAGILVSNIDKAICFEFFELSPTEFQATMANTLVTMSRQTVQGTKEKARKAGQDHDEDRDTTHPRIVTELLMSILRGLGELTMARVGGQSNTYKCFIVFLLSRICRRLKKLGHQEHGNWLTMVDGIVSQASECIAQRWQGIQQECQPKFDLAALKKLNIEKKTSGFCPTAGLDLLPADELAKVEDIENSNYMLFHLALVESWDLWTLMLDYHERASQQYTGRPENMSRMFLVILELWALLLASKSDMARLYRAEAYILQYFSTSNLHQTLKERIEIHATRKRDEKRQEFQNLQREYEELMAQYRRETCDQVRRESFGIAYHEHSNSCNRCSIQKRAENLKISVHEWPLSSRSLAAQATVFELAIPRAFGIWRDATLHLLDDVLGGKKSSSSTPETPYPLRDYDALSPHSQEQEIHQP</sequence>
<dbReference type="EMBL" id="NJET01000010">
    <property type="protein sequence ID" value="PHH66137.1"/>
    <property type="molecule type" value="Genomic_DNA"/>
</dbReference>
<feature type="domain" description="DUF6606" evidence="3">
    <location>
        <begin position="13"/>
        <end position="128"/>
    </location>
</feature>
<evidence type="ECO:0000256" key="1">
    <source>
        <dbReference type="SAM" id="Coils"/>
    </source>
</evidence>
<evidence type="ECO:0000313" key="4">
    <source>
        <dbReference type="EMBL" id="PHH66137.1"/>
    </source>
</evidence>
<name>A0A2C5YBP9_9HYPO</name>
<feature type="coiled-coil region" evidence="1">
    <location>
        <begin position="380"/>
        <end position="414"/>
    </location>
</feature>
<reference evidence="4 5" key="1">
    <citation type="submission" date="2017-06" db="EMBL/GenBank/DDBJ databases">
        <title>Ant-infecting Ophiocordyceps genomes reveal a high diversity of potential behavioral manipulation genes and a possible major role for enterotoxins.</title>
        <authorList>
            <person name="De Bekker C."/>
            <person name="Evans H.C."/>
            <person name="Brachmann A."/>
            <person name="Hughes D.P."/>
        </authorList>
    </citation>
    <scope>NUCLEOTIDE SEQUENCE [LARGE SCALE GENOMIC DNA]</scope>
    <source>
        <strain evidence="4 5">Map64</strain>
    </source>
</reference>
<organism evidence="4 5">
    <name type="scientific">Ophiocordyceps australis</name>
    <dbReference type="NCBI Taxonomy" id="1399860"/>
    <lineage>
        <taxon>Eukaryota</taxon>
        <taxon>Fungi</taxon>
        <taxon>Dikarya</taxon>
        <taxon>Ascomycota</taxon>
        <taxon>Pezizomycotina</taxon>
        <taxon>Sordariomycetes</taxon>
        <taxon>Hypocreomycetidae</taxon>
        <taxon>Hypocreales</taxon>
        <taxon>Ophiocordycipitaceae</taxon>
        <taxon>Ophiocordyceps</taxon>
    </lineage>
</organism>
<evidence type="ECO:0000313" key="5">
    <source>
        <dbReference type="Proteomes" id="UP000226192"/>
    </source>
</evidence>
<accession>A0A2C5YBP9</accession>
<comment type="caution">
    <text evidence="4">The sequence shown here is derived from an EMBL/GenBank/DDBJ whole genome shotgun (WGS) entry which is preliminary data.</text>
</comment>
<dbReference type="AlphaFoldDB" id="A0A2C5YBP9"/>
<dbReference type="Proteomes" id="UP000226192">
    <property type="component" value="Unassembled WGS sequence"/>
</dbReference>
<keyword evidence="5" id="KW-1185">Reference proteome</keyword>
<evidence type="ECO:0000259" key="3">
    <source>
        <dbReference type="Pfam" id="PF20255"/>
    </source>
</evidence>
<keyword evidence="1" id="KW-0175">Coiled coil</keyword>
<dbReference type="OrthoDB" id="3182339at2759"/>
<feature type="compositionally biased region" description="Basic and acidic residues" evidence="2">
    <location>
        <begin position="149"/>
        <end position="167"/>
    </location>
</feature>
<evidence type="ECO:0000256" key="2">
    <source>
        <dbReference type="SAM" id="MobiDB-lite"/>
    </source>
</evidence>
<dbReference type="InterPro" id="IPR046541">
    <property type="entry name" value="DUF6606"/>
</dbReference>
<proteinExistence type="predicted"/>
<protein>
    <recommendedName>
        <fullName evidence="3">DUF6606 domain-containing protein</fullName>
    </recommendedName>
</protein>
<dbReference type="STRING" id="1399860.A0A2C5YBP9"/>
<feature type="region of interest" description="Disordered" evidence="2">
    <location>
        <begin position="488"/>
        <end position="522"/>
    </location>
</feature>
<feature type="region of interest" description="Disordered" evidence="2">
    <location>
        <begin position="145"/>
        <end position="167"/>
    </location>
</feature>